<reference evidence="1 2" key="1">
    <citation type="submission" date="2024-09" db="EMBL/GenBank/DDBJ databases">
        <authorList>
            <person name="Lee S.D."/>
        </authorList>
    </citation>
    <scope>NUCLEOTIDE SEQUENCE [LARGE SCALE GENOMIC DNA]</scope>
    <source>
        <strain evidence="1 2">N1-1</strain>
    </source>
</reference>
<gene>
    <name evidence="1" type="ORF">ACEZDG_07285</name>
</gene>
<evidence type="ECO:0000313" key="1">
    <source>
        <dbReference type="EMBL" id="MFC1409084.1"/>
    </source>
</evidence>
<dbReference type="InterPro" id="IPR052353">
    <property type="entry name" value="Benzoxazolinone_Detox_Enz"/>
</dbReference>
<dbReference type="PROSITE" id="PS51340">
    <property type="entry name" value="MOSC"/>
    <property type="match status" value="1"/>
</dbReference>
<dbReference type="EMBL" id="JBHEZX010000003">
    <property type="protein sequence ID" value="MFC1409084.1"/>
    <property type="molecule type" value="Genomic_DNA"/>
</dbReference>
<protein>
    <submittedName>
        <fullName evidence="1">MOSC domain-containing protein</fullName>
    </submittedName>
</protein>
<dbReference type="SUPFAM" id="SSF50800">
    <property type="entry name" value="PK beta-barrel domain-like"/>
    <property type="match status" value="1"/>
</dbReference>
<dbReference type="InterPro" id="IPR005302">
    <property type="entry name" value="MoCF_Sase_C"/>
</dbReference>
<comment type="caution">
    <text evidence="1">The sequence shown here is derived from an EMBL/GenBank/DDBJ whole genome shotgun (WGS) entry which is preliminary data.</text>
</comment>
<dbReference type="Proteomes" id="UP001592582">
    <property type="component" value="Unassembled WGS sequence"/>
</dbReference>
<dbReference type="InterPro" id="IPR011037">
    <property type="entry name" value="Pyrv_Knase-like_insert_dom_sf"/>
</dbReference>
<evidence type="ECO:0000313" key="2">
    <source>
        <dbReference type="Proteomes" id="UP001592582"/>
    </source>
</evidence>
<accession>A0ABV6V5T7</accession>
<dbReference type="Gene3D" id="2.40.33.20">
    <property type="entry name" value="PK beta-barrel domain-like"/>
    <property type="match status" value="1"/>
</dbReference>
<dbReference type="PANTHER" id="PTHR30212">
    <property type="entry name" value="PROTEIN YIIM"/>
    <property type="match status" value="1"/>
</dbReference>
<dbReference type="Pfam" id="PF03473">
    <property type="entry name" value="MOSC"/>
    <property type="match status" value="1"/>
</dbReference>
<proteinExistence type="predicted"/>
<name>A0ABV6V5T7_9ACTN</name>
<keyword evidence="2" id="KW-1185">Reference proteome</keyword>
<sequence>MGTLLSVNTGRPRPSDHADIGVTAIDKRPAAGPVAVTAPGPRGNGGSGSGLAGDEVCDHRFHGGDDQAVYAYSREELDLWAEELGRELPDGVFGENLTTRGLATTDALIGERWQIGEQVVLEVCATRIPCRTFAGWLDRAAWVKRFAQRALPGAYLRVITPGEIRAGDPITVLSRPDHGVTSGVVFRALTLEPELLPRLLDVEALAAHQRDHALHRVR</sequence>
<organism evidence="1 2">
    <name type="scientific">Streptacidiphilus alkalitolerans</name>
    <dbReference type="NCBI Taxonomy" id="3342712"/>
    <lineage>
        <taxon>Bacteria</taxon>
        <taxon>Bacillati</taxon>
        <taxon>Actinomycetota</taxon>
        <taxon>Actinomycetes</taxon>
        <taxon>Kitasatosporales</taxon>
        <taxon>Streptomycetaceae</taxon>
        <taxon>Streptacidiphilus</taxon>
    </lineage>
</organism>
<dbReference type="PANTHER" id="PTHR30212:SF2">
    <property type="entry name" value="PROTEIN YIIM"/>
    <property type="match status" value="1"/>
</dbReference>